<dbReference type="GO" id="GO:0061685">
    <property type="term" value="F:diphthine methylesterase activity"/>
    <property type="evidence" value="ECO:0007669"/>
    <property type="project" value="UniProtKB-EC"/>
</dbReference>
<evidence type="ECO:0000256" key="5">
    <source>
        <dbReference type="ARBA" id="ARBA00038092"/>
    </source>
</evidence>
<dbReference type="GO" id="GO:0017183">
    <property type="term" value="P:protein histidyl modification to diphthamide"/>
    <property type="evidence" value="ECO:0007669"/>
    <property type="project" value="TreeGrafter"/>
</dbReference>
<evidence type="ECO:0000256" key="2">
    <source>
        <dbReference type="ARBA" id="ARBA00022574"/>
    </source>
</evidence>
<protein>
    <recommendedName>
        <fullName evidence="6">methylated diphthine methylhydrolase</fullName>
        <ecNumber evidence="6">3.1.1.97</ecNumber>
    </recommendedName>
</protein>
<dbReference type="InterPro" id="IPR052415">
    <property type="entry name" value="Diphthine_MTase"/>
</dbReference>
<dbReference type="EMBL" id="KQ085943">
    <property type="protein sequence ID" value="KLO14448.1"/>
    <property type="molecule type" value="Genomic_DNA"/>
</dbReference>
<keyword evidence="9" id="KW-1185">Reference proteome</keyword>
<evidence type="ECO:0000256" key="7">
    <source>
        <dbReference type="ARBA" id="ARBA00047551"/>
    </source>
</evidence>
<dbReference type="InterPro" id="IPR036322">
    <property type="entry name" value="WD40_repeat_dom_sf"/>
</dbReference>
<dbReference type="FunCoup" id="A0A0H2RY97">
    <property type="interactions" value="919"/>
</dbReference>
<dbReference type="AlphaFoldDB" id="A0A0H2RY97"/>
<evidence type="ECO:0000313" key="9">
    <source>
        <dbReference type="Proteomes" id="UP000053477"/>
    </source>
</evidence>
<dbReference type="EC" id="3.1.1.97" evidence="6"/>
<comment type="catalytic activity">
    <reaction evidence="7">
        <text>diphthine methyl ester-[translation elongation factor 2] + H2O = diphthine-[translation elongation factor 2] + methanol + H(+)</text>
        <dbReference type="Rhea" id="RHEA:42656"/>
        <dbReference type="Rhea" id="RHEA-COMP:10172"/>
        <dbReference type="Rhea" id="RHEA-COMP:10173"/>
        <dbReference type="ChEBI" id="CHEBI:15377"/>
        <dbReference type="ChEBI" id="CHEBI:15378"/>
        <dbReference type="ChEBI" id="CHEBI:17790"/>
        <dbReference type="ChEBI" id="CHEBI:79005"/>
        <dbReference type="ChEBI" id="CHEBI:82696"/>
        <dbReference type="EC" id="3.1.1.97"/>
    </reaction>
</comment>
<keyword evidence="3" id="KW-0677">Repeat</keyword>
<dbReference type="SUPFAM" id="SSF50978">
    <property type="entry name" value="WD40 repeat-like"/>
    <property type="match status" value="1"/>
</dbReference>
<dbReference type="PANTHER" id="PTHR46042:SF1">
    <property type="entry name" value="DIPHTHINE METHYLTRANSFERASE"/>
    <property type="match status" value="1"/>
</dbReference>
<dbReference type="InParanoid" id="A0A0H2RY97"/>
<evidence type="ECO:0000256" key="4">
    <source>
        <dbReference type="ARBA" id="ARBA00022801"/>
    </source>
</evidence>
<keyword evidence="4" id="KW-0378">Hydrolase</keyword>
<evidence type="ECO:0000256" key="6">
    <source>
        <dbReference type="ARBA" id="ARBA00039131"/>
    </source>
</evidence>
<organism evidence="8 9">
    <name type="scientific">Schizopora paradoxa</name>
    <dbReference type="NCBI Taxonomy" id="27342"/>
    <lineage>
        <taxon>Eukaryota</taxon>
        <taxon>Fungi</taxon>
        <taxon>Dikarya</taxon>
        <taxon>Basidiomycota</taxon>
        <taxon>Agaricomycotina</taxon>
        <taxon>Agaricomycetes</taxon>
        <taxon>Hymenochaetales</taxon>
        <taxon>Schizoporaceae</taxon>
        <taxon>Schizopora</taxon>
    </lineage>
</organism>
<name>A0A0H2RY97_9AGAM</name>
<accession>A0A0H2RY97</accession>
<dbReference type="SMART" id="SM00320">
    <property type="entry name" value="WD40"/>
    <property type="match status" value="3"/>
</dbReference>
<dbReference type="OrthoDB" id="1930760at2759"/>
<dbReference type="STRING" id="27342.A0A0H2RY97"/>
<comment type="similarity">
    <text evidence="5">Belongs to the DPH7 family.</text>
</comment>
<proteinExistence type="inferred from homology"/>
<evidence type="ECO:0000313" key="8">
    <source>
        <dbReference type="EMBL" id="KLO14448.1"/>
    </source>
</evidence>
<dbReference type="InterPro" id="IPR001680">
    <property type="entry name" value="WD40_rpt"/>
</dbReference>
<evidence type="ECO:0000256" key="1">
    <source>
        <dbReference type="ARBA" id="ARBA00005156"/>
    </source>
</evidence>
<dbReference type="GO" id="GO:0005737">
    <property type="term" value="C:cytoplasm"/>
    <property type="evidence" value="ECO:0007669"/>
    <property type="project" value="TreeGrafter"/>
</dbReference>
<evidence type="ECO:0000256" key="3">
    <source>
        <dbReference type="ARBA" id="ARBA00022737"/>
    </source>
</evidence>
<dbReference type="InterPro" id="IPR015943">
    <property type="entry name" value="WD40/YVTN_repeat-like_dom_sf"/>
</dbReference>
<dbReference type="Proteomes" id="UP000053477">
    <property type="component" value="Unassembled WGS sequence"/>
</dbReference>
<gene>
    <name evidence="8" type="ORF">SCHPADRAFT_927841</name>
</gene>
<reference evidence="8 9" key="1">
    <citation type="submission" date="2015-04" db="EMBL/GenBank/DDBJ databases">
        <title>Complete genome sequence of Schizopora paradoxa KUC8140, a cosmopolitan wood degrader in East Asia.</title>
        <authorList>
            <consortium name="DOE Joint Genome Institute"/>
            <person name="Min B."/>
            <person name="Park H."/>
            <person name="Jang Y."/>
            <person name="Kim J.-J."/>
            <person name="Kim K.H."/>
            <person name="Pangilinan J."/>
            <person name="Lipzen A."/>
            <person name="Riley R."/>
            <person name="Grigoriev I.V."/>
            <person name="Spatafora J.W."/>
            <person name="Choi I.-G."/>
        </authorList>
    </citation>
    <scope>NUCLEOTIDE SEQUENCE [LARGE SCALE GENOMIC DNA]</scope>
    <source>
        <strain evidence="8 9">KUC8140</strain>
    </source>
</reference>
<dbReference type="Gene3D" id="2.130.10.10">
    <property type="entry name" value="YVTN repeat-like/Quinoprotein amine dehydrogenase"/>
    <property type="match status" value="1"/>
</dbReference>
<keyword evidence="2" id="KW-0853">WD repeat</keyword>
<sequence>MKLDTTWPADSVEFCPHPKASNIVVCGTYFLCDTHPEVPSSDVDGEPAVSSSPQRRRGKCIVLDVSNSSTQPQIKEELEFSAVPDMKWSYHHTEKETHLAIAESEGRIVVARWNIDSSRMEILQRIESSDPGTLCLSLDWSNRVNKEIGRLITSRSDGSVQVLQYSDSGDLVPQDAWHAHDFESWIAAWDYWDTNVCYSGGDDLALKGWDIRASSKQPTFINKRFGGGVTTIQSNPHYENVLAVGSYDESVRVFDTRNLRSPISETPVGGGVWRVKWHPSSSRRTDLLTACMHDGFKVVHFSDDWASSDTIKHFEEHTSLAYGVDWYHGALDNDGRTLVASCSFYDHVLHTWAG</sequence>
<comment type="pathway">
    <text evidence="1">Protein modification; peptidyl-diphthamide biosynthesis.</text>
</comment>
<dbReference type="PANTHER" id="PTHR46042">
    <property type="entry name" value="DIPHTHINE METHYLTRANSFERASE"/>
    <property type="match status" value="1"/>
</dbReference>